<evidence type="ECO:0000313" key="1">
    <source>
        <dbReference type="EMBL" id="AFI03974.1"/>
    </source>
</evidence>
<dbReference type="AlphaFoldDB" id="I0EM05"/>
<dbReference type="KEGG" id="hce:HCW_03475"/>
<reference evidence="2" key="1">
    <citation type="submission" date="2012-04" db="EMBL/GenBank/DDBJ databases">
        <title>Complete genome sequence of Helicobacter cetorum strain MIT 00-7128.</title>
        <authorList>
            <person name="Kersulyte D."/>
            <person name="Berg D.E."/>
        </authorList>
    </citation>
    <scope>NUCLEOTIDE SEQUENCE [LARGE SCALE GENOMIC DNA]</scope>
    <source>
        <strain evidence="2">MIT 00-7128</strain>
    </source>
</reference>
<dbReference type="HOGENOM" id="CLU_078755_0_0_7"/>
<evidence type="ECO:0000313" key="2">
    <source>
        <dbReference type="Proteomes" id="UP000005010"/>
    </source>
</evidence>
<dbReference type="EMBL" id="CP003479">
    <property type="protein sequence ID" value="AFI03974.1"/>
    <property type="molecule type" value="Genomic_DNA"/>
</dbReference>
<evidence type="ECO:0008006" key="3">
    <source>
        <dbReference type="Google" id="ProtNLM"/>
    </source>
</evidence>
<dbReference type="RefSeq" id="WP_014660844.1">
    <property type="nucleotide sequence ID" value="NC_017737.1"/>
</dbReference>
<dbReference type="STRING" id="182217.HCW_03475"/>
<accession>I0EM05</accession>
<sequence>MGLIKQKLLLGISLAVGLEASNVQMLEEESRQLDEKIQNLEQQILKKSVSKKPLEKDGFEEEYMQRAHPKISLKKRNKLLKAYSIAEKKSGVFLGGGYAYGVFNLSYQGDMLDKYGANASSAFLNNVALKAPVSMISARFGYQKYFVPYFGTRFYGDLLLGGGTLKEIMLKQSVGSFFYALGAVNTDLLFDMPLDFKTKKHFLGIYAGFGIGLMLYQDKPNQNARELIVKDFKSSNLLWKSLIEVDYTFNVGLSLTLFRKHRLEIGTKLPISYLRMGVEEGASYQGVIEVDSNKQEDKRLLISANNKFKRSSFLLVNYAYIF</sequence>
<dbReference type="Proteomes" id="UP000005010">
    <property type="component" value="Chromosome"/>
</dbReference>
<name>I0EM05_HELC0</name>
<dbReference type="InterPro" id="IPR002718">
    <property type="entry name" value="OMP_Helicobacter"/>
</dbReference>
<dbReference type="Pfam" id="PF01856">
    <property type="entry name" value="HP_OMP"/>
    <property type="match status" value="1"/>
</dbReference>
<protein>
    <recommendedName>
        <fullName evidence="3">Outer membrane protein</fullName>
    </recommendedName>
</protein>
<gene>
    <name evidence="1" type="ordered locus">HCW_03475</name>
</gene>
<dbReference type="PATRIC" id="fig|182217.3.peg.742"/>
<keyword evidence="2" id="KW-1185">Reference proteome</keyword>
<organism evidence="1 2">
    <name type="scientific">Helicobacter cetorum (strain ATCC BAA-429 / MIT 00-7128)</name>
    <dbReference type="NCBI Taxonomy" id="182217"/>
    <lineage>
        <taxon>Bacteria</taxon>
        <taxon>Pseudomonadati</taxon>
        <taxon>Campylobacterota</taxon>
        <taxon>Epsilonproteobacteria</taxon>
        <taxon>Campylobacterales</taxon>
        <taxon>Helicobacteraceae</taxon>
        <taxon>Helicobacter</taxon>
    </lineage>
</organism>
<proteinExistence type="predicted"/>